<dbReference type="SUPFAM" id="SSF53597">
    <property type="entry name" value="Dihydrofolate reductase-like"/>
    <property type="match status" value="1"/>
</dbReference>
<proteinExistence type="inferred from homology"/>
<keyword evidence="5 8" id="KW-0521">NADP</keyword>
<evidence type="ECO:0000256" key="1">
    <source>
        <dbReference type="ARBA" id="ARBA00004903"/>
    </source>
</evidence>
<feature type="domain" description="DHFR" evidence="9">
    <location>
        <begin position="1"/>
        <end position="162"/>
    </location>
</feature>
<evidence type="ECO:0000256" key="8">
    <source>
        <dbReference type="PIRNR" id="PIRNR000194"/>
    </source>
</evidence>
<dbReference type="EC" id="1.5.1.3" evidence="3 8"/>
<comment type="function">
    <text evidence="7 8">Key enzyme in folate metabolism. Catalyzes an essential reaction for de novo glycine and purine synthesis, and for DNA precursor synthesis.</text>
</comment>
<evidence type="ECO:0000313" key="10">
    <source>
        <dbReference type="EMBL" id="UWN56730.1"/>
    </source>
</evidence>
<keyword evidence="11" id="KW-1185">Reference proteome</keyword>
<evidence type="ECO:0000256" key="6">
    <source>
        <dbReference type="ARBA" id="ARBA00023002"/>
    </source>
</evidence>
<evidence type="ECO:0000256" key="5">
    <source>
        <dbReference type="ARBA" id="ARBA00022857"/>
    </source>
</evidence>
<dbReference type="PROSITE" id="PS51330">
    <property type="entry name" value="DHFR_2"/>
    <property type="match status" value="1"/>
</dbReference>
<dbReference type="InterPro" id="IPR024072">
    <property type="entry name" value="DHFR-like_dom_sf"/>
</dbReference>
<dbReference type="PANTHER" id="PTHR48069">
    <property type="entry name" value="DIHYDROFOLATE REDUCTASE"/>
    <property type="match status" value="1"/>
</dbReference>
<dbReference type="InterPro" id="IPR012259">
    <property type="entry name" value="DHFR"/>
</dbReference>
<accession>A0ABY5UXP6</accession>
<evidence type="ECO:0000256" key="4">
    <source>
        <dbReference type="ARBA" id="ARBA00022563"/>
    </source>
</evidence>
<evidence type="ECO:0000256" key="7">
    <source>
        <dbReference type="ARBA" id="ARBA00025067"/>
    </source>
</evidence>
<dbReference type="PANTHER" id="PTHR48069:SF3">
    <property type="entry name" value="DIHYDROFOLATE REDUCTASE"/>
    <property type="match status" value="1"/>
</dbReference>
<dbReference type="Proteomes" id="UP001059295">
    <property type="component" value="Chromosome"/>
</dbReference>
<protein>
    <recommendedName>
        <fullName evidence="3 8">Dihydrofolate reductase</fullName>
        <ecNumber evidence="3 8">1.5.1.3</ecNumber>
    </recommendedName>
</protein>
<organism evidence="10 11">
    <name type="scientific">Alistipes ihumii AP11</name>
    <dbReference type="NCBI Taxonomy" id="1211813"/>
    <lineage>
        <taxon>Bacteria</taxon>
        <taxon>Pseudomonadati</taxon>
        <taxon>Bacteroidota</taxon>
        <taxon>Bacteroidia</taxon>
        <taxon>Bacteroidales</taxon>
        <taxon>Rikenellaceae</taxon>
        <taxon>Alistipes</taxon>
    </lineage>
</organism>
<dbReference type="PIRSF" id="PIRSF000194">
    <property type="entry name" value="DHFR"/>
    <property type="match status" value="1"/>
</dbReference>
<evidence type="ECO:0000313" key="11">
    <source>
        <dbReference type="Proteomes" id="UP001059295"/>
    </source>
</evidence>
<name>A0ABY5UXP6_9BACT</name>
<dbReference type="RefSeq" id="WP_019246876.1">
    <property type="nucleotide sequence ID" value="NZ_CAPH01000023.1"/>
</dbReference>
<comment type="pathway">
    <text evidence="1 8">Cofactor biosynthesis; tetrahydrofolate biosynthesis; 5,6,7,8-tetrahydrofolate from 7,8-dihydrofolate: step 1/1.</text>
</comment>
<keyword evidence="4 8" id="KW-0554">One-carbon metabolism</keyword>
<dbReference type="InterPro" id="IPR001796">
    <property type="entry name" value="DHFR_dom"/>
</dbReference>
<evidence type="ECO:0000256" key="3">
    <source>
        <dbReference type="ARBA" id="ARBA00012856"/>
    </source>
</evidence>
<dbReference type="Gene3D" id="3.40.430.10">
    <property type="entry name" value="Dihydrofolate Reductase, subunit A"/>
    <property type="match status" value="1"/>
</dbReference>
<dbReference type="CDD" id="cd00209">
    <property type="entry name" value="DHFR"/>
    <property type="match status" value="1"/>
</dbReference>
<gene>
    <name evidence="10" type="ORF">NQ491_08730</name>
</gene>
<dbReference type="PRINTS" id="PR00070">
    <property type="entry name" value="DHFR"/>
</dbReference>
<dbReference type="EMBL" id="CP102294">
    <property type="protein sequence ID" value="UWN56730.1"/>
    <property type="molecule type" value="Genomic_DNA"/>
</dbReference>
<dbReference type="GeneID" id="82891814"/>
<comment type="catalytic activity">
    <reaction evidence="8">
        <text>(6S)-5,6,7,8-tetrahydrofolate + NADP(+) = 7,8-dihydrofolate + NADPH + H(+)</text>
        <dbReference type="Rhea" id="RHEA:15009"/>
        <dbReference type="ChEBI" id="CHEBI:15378"/>
        <dbReference type="ChEBI" id="CHEBI:57451"/>
        <dbReference type="ChEBI" id="CHEBI:57453"/>
        <dbReference type="ChEBI" id="CHEBI:57783"/>
        <dbReference type="ChEBI" id="CHEBI:58349"/>
        <dbReference type="EC" id="1.5.1.3"/>
    </reaction>
</comment>
<reference evidence="10" key="1">
    <citation type="journal article" date="2022" name="Cell">
        <title>Design, construction, and in vivo augmentation of a complex gut microbiome.</title>
        <authorList>
            <person name="Cheng A.G."/>
            <person name="Ho P.Y."/>
            <person name="Aranda-Diaz A."/>
            <person name="Jain S."/>
            <person name="Yu F.B."/>
            <person name="Meng X."/>
            <person name="Wang M."/>
            <person name="Iakiviak M."/>
            <person name="Nagashima K."/>
            <person name="Zhao A."/>
            <person name="Murugkar P."/>
            <person name="Patil A."/>
            <person name="Atabakhsh K."/>
            <person name="Weakley A."/>
            <person name="Yan J."/>
            <person name="Brumbaugh A.R."/>
            <person name="Higginbottom S."/>
            <person name="Dimas A."/>
            <person name="Shiver A.L."/>
            <person name="Deutschbauer A."/>
            <person name="Neff N."/>
            <person name="Sonnenburg J.L."/>
            <person name="Huang K.C."/>
            <person name="Fischbach M.A."/>
        </authorList>
    </citation>
    <scope>NUCLEOTIDE SEQUENCE</scope>
    <source>
        <strain evidence="10">AP11</strain>
    </source>
</reference>
<evidence type="ECO:0000259" key="9">
    <source>
        <dbReference type="PROSITE" id="PS51330"/>
    </source>
</evidence>
<keyword evidence="6 8" id="KW-0560">Oxidoreductase</keyword>
<dbReference type="Pfam" id="PF00186">
    <property type="entry name" value="DHFR_1"/>
    <property type="match status" value="1"/>
</dbReference>
<comment type="similarity">
    <text evidence="2 8">Belongs to the dihydrofolate reductase family.</text>
</comment>
<sequence>MISIIVAIARNGVIGNGNALIWRIAEDLRRFKALTTGHPVIMGRKTYESIGRPLPNRTNVVVTRRKDYRPEGCLVAGSLEQAVGLFDQSEEIFIIGGAQIYAQAMPMADRLYLTEIDSDYEGDTRFPEWKREEWTLLSEERHERGERYDRPFAFRNYIRTKE</sequence>
<evidence type="ECO:0000256" key="2">
    <source>
        <dbReference type="ARBA" id="ARBA00009539"/>
    </source>
</evidence>